<comment type="catalytic activity">
    <reaction evidence="1">
        <text>O-phospho-L-threonyl-[protein] + H2O = L-threonyl-[protein] + phosphate</text>
        <dbReference type="Rhea" id="RHEA:47004"/>
        <dbReference type="Rhea" id="RHEA-COMP:11060"/>
        <dbReference type="Rhea" id="RHEA-COMP:11605"/>
        <dbReference type="ChEBI" id="CHEBI:15377"/>
        <dbReference type="ChEBI" id="CHEBI:30013"/>
        <dbReference type="ChEBI" id="CHEBI:43474"/>
        <dbReference type="ChEBI" id="CHEBI:61977"/>
        <dbReference type="EC" id="3.1.3.16"/>
    </reaction>
</comment>
<protein>
    <recommendedName>
        <fullName evidence="1">Serine/threonine-protein phosphatase</fullName>
        <ecNumber evidence="1">3.1.3.16</ecNumber>
    </recommendedName>
</protein>
<dbReference type="Proteomes" id="UP001642409">
    <property type="component" value="Unassembled WGS sequence"/>
</dbReference>
<dbReference type="EMBL" id="CATOUU010000440">
    <property type="protein sequence ID" value="CAI9929679.1"/>
    <property type="molecule type" value="Genomic_DNA"/>
</dbReference>
<evidence type="ECO:0000313" key="3">
    <source>
        <dbReference type="EMBL" id="CAI9929679.1"/>
    </source>
</evidence>
<dbReference type="EMBL" id="CAXDID020000029">
    <property type="protein sequence ID" value="CAL5992872.1"/>
    <property type="molecule type" value="Genomic_DNA"/>
</dbReference>
<evidence type="ECO:0000313" key="4">
    <source>
        <dbReference type="EMBL" id="CAL5992872.1"/>
    </source>
</evidence>
<dbReference type="PANTHER" id="PTHR11668:SF496">
    <property type="entry name" value="SERINE_THREONINE-PROTEIN PHOSPHATASE"/>
    <property type="match status" value="1"/>
</dbReference>
<reference evidence="3" key="1">
    <citation type="submission" date="2023-06" db="EMBL/GenBank/DDBJ databases">
        <authorList>
            <person name="Kurt Z."/>
        </authorList>
    </citation>
    <scope>NUCLEOTIDE SEQUENCE</scope>
</reference>
<evidence type="ECO:0000256" key="1">
    <source>
        <dbReference type="RuleBase" id="RU004273"/>
    </source>
</evidence>
<keyword evidence="1" id="KW-0378">Hydrolase</keyword>
<dbReference type="InterPro" id="IPR050341">
    <property type="entry name" value="PP1_catalytic_subunit"/>
</dbReference>
<dbReference type="Gene3D" id="3.60.21.10">
    <property type="match status" value="2"/>
</dbReference>
<dbReference type="SUPFAM" id="SSF56300">
    <property type="entry name" value="Metallo-dependent phosphatases"/>
    <property type="match status" value="1"/>
</dbReference>
<organism evidence="3">
    <name type="scientific">Hexamita inflata</name>
    <dbReference type="NCBI Taxonomy" id="28002"/>
    <lineage>
        <taxon>Eukaryota</taxon>
        <taxon>Metamonada</taxon>
        <taxon>Diplomonadida</taxon>
        <taxon>Hexamitidae</taxon>
        <taxon>Hexamitinae</taxon>
        <taxon>Hexamita</taxon>
    </lineage>
</organism>
<dbReference type="PANTHER" id="PTHR11668">
    <property type="entry name" value="SERINE/THREONINE PROTEIN PHOSPHATASE"/>
    <property type="match status" value="1"/>
</dbReference>
<evidence type="ECO:0000259" key="2">
    <source>
        <dbReference type="PROSITE" id="PS00125"/>
    </source>
</evidence>
<dbReference type="Pfam" id="PF00149">
    <property type="entry name" value="Metallophos"/>
    <property type="match status" value="2"/>
</dbReference>
<dbReference type="InterPro" id="IPR004843">
    <property type="entry name" value="Calcineurin-like_PHP"/>
</dbReference>
<sequence>MFNEDDLRRIMYNLTRFKIPDRNTTFKLIMQAIQYHQNMPNYIELTIDSPDIQVFLIGDLHGQFEDLIQILTIIDTDNGLQKQLIFLGDVVDRGFRSVETILLILCMQLIWPQRVIFLRGNHETESTSRLYGFFDECKRKHDTETCYKAFLQLFQTLPVALVLNYTYFEEESEKRFLMSDYDENSIQVSQESQDLFKNQKTPKSPKVIKKQLPEYFTERFDFNVHQKQVQEVPLKTSPIQFYQQYKPLAVQFQCQEYQKVNIQQKNHTPKLRSPQQSLPGGDDSIFGEQSTLTSFTNTSTGSAKLRKIFAVHGGISCHMQKIEEIALAYRIFNDFDESEDQRLIQDLLWADPDPSIDHFKQSNRGCSMSFGYKAAAAFCSQNNVDLIIRAHQLQQAGFMKSLGDRVLTVWSAANYEQRVGNTGAFLLFQAGDVFVRQFSKQFYEGDKRVVAQVDYFL</sequence>
<dbReference type="InterPro" id="IPR006186">
    <property type="entry name" value="Ser/Thr-sp_prot-phosphatase"/>
</dbReference>
<gene>
    <name evidence="4" type="ORF">HINF_LOCUS12793</name>
    <name evidence="3" type="ORF">HINF_LOCUS17324</name>
</gene>
<dbReference type="PROSITE" id="PS00125">
    <property type="entry name" value="SER_THR_PHOSPHATASE"/>
    <property type="match status" value="1"/>
</dbReference>
<comment type="similarity">
    <text evidence="1">Belongs to the PPP phosphatase family.</text>
</comment>
<feature type="domain" description="Serine/threonine specific protein phosphatases" evidence="2">
    <location>
        <begin position="118"/>
        <end position="123"/>
    </location>
</feature>
<keyword evidence="5" id="KW-1185">Reference proteome</keyword>
<reference evidence="4 5" key="2">
    <citation type="submission" date="2024-07" db="EMBL/GenBank/DDBJ databases">
        <authorList>
            <person name="Akdeniz Z."/>
        </authorList>
    </citation>
    <scope>NUCLEOTIDE SEQUENCE [LARGE SCALE GENOMIC DNA]</scope>
</reference>
<name>A0AA86TUY6_9EUKA</name>
<dbReference type="SMART" id="SM00156">
    <property type="entry name" value="PP2Ac"/>
    <property type="match status" value="1"/>
</dbReference>
<dbReference type="AlphaFoldDB" id="A0AA86TUY6"/>
<dbReference type="EC" id="3.1.3.16" evidence="1"/>
<accession>A0AA86TUY6</accession>
<comment type="caution">
    <text evidence="3">The sequence shown here is derived from an EMBL/GenBank/DDBJ whole genome shotgun (WGS) entry which is preliminary data.</text>
</comment>
<proteinExistence type="inferred from homology"/>
<dbReference type="GO" id="GO:0005737">
    <property type="term" value="C:cytoplasm"/>
    <property type="evidence" value="ECO:0007669"/>
    <property type="project" value="TreeGrafter"/>
</dbReference>
<dbReference type="InterPro" id="IPR029052">
    <property type="entry name" value="Metallo-depent_PP-like"/>
</dbReference>
<evidence type="ECO:0000313" key="5">
    <source>
        <dbReference type="Proteomes" id="UP001642409"/>
    </source>
</evidence>
<dbReference type="GO" id="GO:0004722">
    <property type="term" value="F:protein serine/threonine phosphatase activity"/>
    <property type="evidence" value="ECO:0007669"/>
    <property type="project" value="UniProtKB-EC"/>
</dbReference>
<dbReference type="PRINTS" id="PR00114">
    <property type="entry name" value="STPHPHTASE"/>
</dbReference>